<dbReference type="VEuPathDB" id="FungiDB:FVEG_00033"/>
<dbReference type="RefSeq" id="XP_018742019.1">
    <property type="nucleotide sequence ID" value="XM_018886466.1"/>
</dbReference>
<dbReference type="KEGG" id="fvr:FVEG_00033"/>
<organism evidence="2 3">
    <name type="scientific">Gibberella moniliformis (strain M3125 / FGSC 7600)</name>
    <name type="common">Maize ear and stalk rot fungus</name>
    <name type="synonym">Fusarium verticillioides</name>
    <dbReference type="NCBI Taxonomy" id="334819"/>
    <lineage>
        <taxon>Eukaryota</taxon>
        <taxon>Fungi</taxon>
        <taxon>Dikarya</taxon>
        <taxon>Ascomycota</taxon>
        <taxon>Pezizomycotina</taxon>
        <taxon>Sordariomycetes</taxon>
        <taxon>Hypocreomycetidae</taxon>
        <taxon>Hypocreales</taxon>
        <taxon>Nectriaceae</taxon>
        <taxon>Fusarium</taxon>
        <taxon>Fusarium fujikuroi species complex</taxon>
    </lineage>
</organism>
<dbReference type="EMBL" id="CM000578">
    <property type="protein sequence ID" value="EWG35828.1"/>
    <property type="molecule type" value="Genomic_DNA"/>
</dbReference>
<gene>
    <name evidence="2" type="ORF">FVEG_00033</name>
</gene>
<proteinExistence type="predicted"/>
<evidence type="ECO:0000256" key="1">
    <source>
        <dbReference type="SAM" id="MobiDB-lite"/>
    </source>
</evidence>
<dbReference type="OrthoDB" id="5304511at2759"/>
<dbReference type="GeneID" id="30058435"/>
<dbReference type="AlphaFoldDB" id="W7L892"/>
<dbReference type="eggNOG" id="ENOG502T0ZC">
    <property type="taxonomic scope" value="Eukaryota"/>
</dbReference>
<sequence>MPLESLAPELVSIILRNIDSPRGLHDLIAASPACLRVFLQTPYLILSAVVRNALPSGTTNHYIAAWRAPPPSLPPLRETKDEILLFLNEYFSATTRFEFPANQKELVSFLQLYHQVDYLVKMFLHQMRQLGFDDTILAPSSSESTRLDRAFLRYDIYCSVFAPNDFETLERPYQFSGAEQFDLFLRRLRPWEVEEMACVQVYFALLTGDCISQLEEQLIEAVQSTPGIVWPSSPDSKPGEETGENGEKQILSKGDDMREFKNLDITNLMLFSKDGIYSSPDSITHMTALGLEIMYLLCKSEDRRSDLIRSNPPDYREFLPEALSHSPAWTPEGQNQGVSIEKTDSLDDPSRENLGYVLFGNNHNMGTVYLPIDPTGSHHSILRRLGYIFWDSWRIQSPEVSDRLRAVEKMTYDEIHELFNRPWQNGAEARLQGVKLPRDEFEKIEREFGYIENPADSE</sequence>
<feature type="region of interest" description="Disordered" evidence="1">
    <location>
        <begin position="227"/>
        <end position="253"/>
    </location>
</feature>
<reference evidence="2 3" key="1">
    <citation type="journal article" date="2010" name="Nature">
        <title>Comparative genomics reveals mobile pathogenicity chromosomes in Fusarium.</title>
        <authorList>
            <person name="Ma L.J."/>
            <person name="van der Does H.C."/>
            <person name="Borkovich K.A."/>
            <person name="Coleman J.J."/>
            <person name="Daboussi M.J."/>
            <person name="Di Pietro A."/>
            <person name="Dufresne M."/>
            <person name="Freitag M."/>
            <person name="Grabherr M."/>
            <person name="Henrissat B."/>
            <person name="Houterman P.M."/>
            <person name="Kang S."/>
            <person name="Shim W.B."/>
            <person name="Woloshuk C."/>
            <person name="Xie X."/>
            <person name="Xu J.R."/>
            <person name="Antoniw J."/>
            <person name="Baker S.E."/>
            <person name="Bluhm B.H."/>
            <person name="Breakspear A."/>
            <person name="Brown D.W."/>
            <person name="Butchko R.A."/>
            <person name="Chapman S."/>
            <person name="Coulson R."/>
            <person name="Coutinho P.M."/>
            <person name="Danchin E.G."/>
            <person name="Diener A."/>
            <person name="Gale L.R."/>
            <person name="Gardiner D.M."/>
            <person name="Goff S."/>
            <person name="Hammond-Kosack K.E."/>
            <person name="Hilburn K."/>
            <person name="Hua-Van A."/>
            <person name="Jonkers W."/>
            <person name="Kazan K."/>
            <person name="Kodira C.D."/>
            <person name="Koehrsen M."/>
            <person name="Kumar L."/>
            <person name="Lee Y.H."/>
            <person name="Li L."/>
            <person name="Manners J.M."/>
            <person name="Miranda-Saavedra D."/>
            <person name="Mukherjee M."/>
            <person name="Park G."/>
            <person name="Park J."/>
            <person name="Park S.Y."/>
            <person name="Proctor R.H."/>
            <person name="Regev A."/>
            <person name="Ruiz-Roldan M.C."/>
            <person name="Sain D."/>
            <person name="Sakthikumar S."/>
            <person name="Sykes S."/>
            <person name="Schwartz D.C."/>
            <person name="Turgeon B.G."/>
            <person name="Wapinski I."/>
            <person name="Yoder O."/>
            <person name="Young S."/>
            <person name="Zeng Q."/>
            <person name="Zhou S."/>
            <person name="Galagan J."/>
            <person name="Cuomo C.A."/>
            <person name="Kistler H.C."/>
            <person name="Rep M."/>
        </authorList>
    </citation>
    <scope>NUCLEOTIDE SEQUENCE [LARGE SCALE GENOMIC DNA]</scope>
    <source>
        <strain evidence="3">M3125 / FGSC 7600</strain>
    </source>
</reference>
<protein>
    <submittedName>
        <fullName evidence="2">Uncharacterized protein</fullName>
    </submittedName>
</protein>
<evidence type="ECO:0000313" key="3">
    <source>
        <dbReference type="Proteomes" id="UP000009096"/>
    </source>
</evidence>
<name>W7L892_GIBM7</name>
<dbReference type="EMBL" id="DS022242">
    <property type="protein sequence ID" value="EWG35828.1"/>
    <property type="molecule type" value="Genomic_DNA"/>
</dbReference>
<feature type="region of interest" description="Disordered" evidence="1">
    <location>
        <begin position="325"/>
        <end position="347"/>
    </location>
</feature>
<accession>W7L892</accession>
<keyword evidence="3" id="KW-1185">Reference proteome</keyword>
<dbReference type="Proteomes" id="UP000009096">
    <property type="component" value="Chromosome 1"/>
</dbReference>
<evidence type="ECO:0000313" key="2">
    <source>
        <dbReference type="EMBL" id="EWG35828.1"/>
    </source>
</evidence>